<reference evidence="2" key="2">
    <citation type="submission" date="2020-09" db="EMBL/GenBank/DDBJ databases">
        <authorList>
            <person name="Sun Q."/>
            <person name="Zhou Y."/>
        </authorList>
    </citation>
    <scope>NUCLEOTIDE SEQUENCE</scope>
    <source>
        <strain evidence="2">CGMCC 1.15179</strain>
    </source>
</reference>
<dbReference type="AlphaFoldDB" id="A0A8J2VFA4"/>
<gene>
    <name evidence="2" type="primary">yhjC</name>
    <name evidence="2" type="ORF">GCM10011571_20390</name>
</gene>
<name>A0A8J2VFA4_9BACL</name>
<evidence type="ECO:0000313" key="2">
    <source>
        <dbReference type="EMBL" id="GGE18447.1"/>
    </source>
</evidence>
<dbReference type="PANTHER" id="PTHR40034">
    <property type="entry name" value="BSL5891 PROTEIN"/>
    <property type="match status" value="1"/>
</dbReference>
<dbReference type="PANTHER" id="PTHR40034:SF1">
    <property type="entry name" value="BSL5891 PROTEIN"/>
    <property type="match status" value="1"/>
</dbReference>
<comment type="caution">
    <text evidence="2">The sequence shown here is derived from an EMBL/GenBank/DDBJ whole genome shotgun (WGS) entry which is preliminary data.</text>
</comment>
<keyword evidence="1" id="KW-1133">Transmembrane helix</keyword>
<reference evidence="2" key="1">
    <citation type="journal article" date="2014" name="Int. J. Syst. Evol. Microbiol.">
        <title>Complete genome sequence of Corynebacterium casei LMG S-19264T (=DSM 44701T), isolated from a smear-ripened cheese.</title>
        <authorList>
            <consortium name="US DOE Joint Genome Institute (JGI-PGF)"/>
            <person name="Walter F."/>
            <person name="Albersmeier A."/>
            <person name="Kalinowski J."/>
            <person name="Ruckert C."/>
        </authorList>
    </citation>
    <scope>NUCLEOTIDE SEQUENCE</scope>
    <source>
        <strain evidence="2">CGMCC 1.15179</strain>
    </source>
</reference>
<organism evidence="2 3">
    <name type="scientific">Marinithermofilum abyssi</name>
    <dbReference type="NCBI Taxonomy" id="1571185"/>
    <lineage>
        <taxon>Bacteria</taxon>
        <taxon>Bacillati</taxon>
        <taxon>Bacillota</taxon>
        <taxon>Bacilli</taxon>
        <taxon>Bacillales</taxon>
        <taxon>Thermoactinomycetaceae</taxon>
        <taxon>Marinithermofilum</taxon>
    </lineage>
</organism>
<dbReference type="Pfam" id="PF11755">
    <property type="entry name" value="DUF3311"/>
    <property type="match status" value="1"/>
</dbReference>
<dbReference type="Proteomes" id="UP000625210">
    <property type="component" value="Unassembled WGS sequence"/>
</dbReference>
<protein>
    <submittedName>
        <fullName evidence="2">Putative membrane protein YhjC</fullName>
    </submittedName>
</protein>
<keyword evidence="3" id="KW-1185">Reference proteome</keyword>
<evidence type="ECO:0000313" key="3">
    <source>
        <dbReference type="Proteomes" id="UP000625210"/>
    </source>
</evidence>
<evidence type="ECO:0000256" key="1">
    <source>
        <dbReference type="SAM" id="Phobius"/>
    </source>
</evidence>
<dbReference type="RefSeq" id="WP_188647781.1">
    <property type="nucleotide sequence ID" value="NZ_BMHQ01000006.1"/>
</dbReference>
<proteinExistence type="predicted"/>
<dbReference type="InterPro" id="IPR021741">
    <property type="entry name" value="DUF3311"/>
</dbReference>
<dbReference type="EMBL" id="BMHQ01000006">
    <property type="protein sequence ID" value="GGE18447.1"/>
    <property type="molecule type" value="Genomic_DNA"/>
</dbReference>
<keyword evidence="1" id="KW-0812">Transmembrane</keyword>
<feature type="transmembrane region" description="Helical" evidence="1">
    <location>
        <begin position="34"/>
        <end position="54"/>
    </location>
</feature>
<sequence>MKRIYLLGLLPFIGILGGIPFANRVTPYILGMPFILFWIVMWVVLTSGIMAVVYKLDPANKEEEVQ</sequence>
<keyword evidence="1" id="KW-0472">Membrane</keyword>
<accession>A0A8J2VFA4</accession>